<dbReference type="Proteomes" id="UP001283361">
    <property type="component" value="Unassembled WGS sequence"/>
</dbReference>
<dbReference type="AlphaFoldDB" id="A0AAE0ZH98"/>
<keyword evidence="2" id="KW-1185">Reference proteome</keyword>
<accession>A0AAE0ZH98</accession>
<proteinExistence type="predicted"/>
<dbReference type="EMBL" id="JAWDGP010003945">
    <property type="protein sequence ID" value="KAK3769297.1"/>
    <property type="molecule type" value="Genomic_DNA"/>
</dbReference>
<organism evidence="1 2">
    <name type="scientific">Elysia crispata</name>
    <name type="common">lettuce slug</name>
    <dbReference type="NCBI Taxonomy" id="231223"/>
    <lineage>
        <taxon>Eukaryota</taxon>
        <taxon>Metazoa</taxon>
        <taxon>Spiralia</taxon>
        <taxon>Lophotrochozoa</taxon>
        <taxon>Mollusca</taxon>
        <taxon>Gastropoda</taxon>
        <taxon>Heterobranchia</taxon>
        <taxon>Euthyneura</taxon>
        <taxon>Panpulmonata</taxon>
        <taxon>Sacoglossa</taxon>
        <taxon>Placobranchoidea</taxon>
        <taxon>Plakobranchidae</taxon>
        <taxon>Elysia</taxon>
    </lineage>
</organism>
<reference evidence="1" key="1">
    <citation type="journal article" date="2023" name="G3 (Bethesda)">
        <title>A reference genome for the long-term kleptoplast-retaining sea slug Elysia crispata morphotype clarki.</title>
        <authorList>
            <person name="Eastman K.E."/>
            <person name="Pendleton A.L."/>
            <person name="Shaikh M.A."/>
            <person name="Suttiyut T."/>
            <person name="Ogas R."/>
            <person name="Tomko P."/>
            <person name="Gavelis G."/>
            <person name="Widhalm J.R."/>
            <person name="Wisecaver J.H."/>
        </authorList>
    </citation>
    <scope>NUCLEOTIDE SEQUENCE</scope>
    <source>
        <strain evidence="1">ECLA1</strain>
    </source>
</reference>
<sequence length="190" mass="21582">MLERPPRTPCGHRASTLNEHLARTSYIQPRGHACLAERKEDGIATTVMATLGQDLIQTHCGNGKGWAWSIPPRVRLAMFVDLGAAHGDFFWDRLGGFYDKIKVFQTRCWLRNIVSFSCLTSTAMSWSHLWHPPKNQTAGLCQVDCQTLNHKTTFPLSRDSRVIPRSEHLNNYLSCRMTMSPHRNSLSHLP</sequence>
<name>A0AAE0ZH98_9GAST</name>
<gene>
    <name evidence="1" type="ORF">RRG08_011970</name>
</gene>
<protein>
    <submittedName>
        <fullName evidence="1">Uncharacterized protein</fullName>
    </submittedName>
</protein>
<evidence type="ECO:0000313" key="1">
    <source>
        <dbReference type="EMBL" id="KAK3769297.1"/>
    </source>
</evidence>
<evidence type="ECO:0000313" key="2">
    <source>
        <dbReference type="Proteomes" id="UP001283361"/>
    </source>
</evidence>
<comment type="caution">
    <text evidence="1">The sequence shown here is derived from an EMBL/GenBank/DDBJ whole genome shotgun (WGS) entry which is preliminary data.</text>
</comment>